<accession>A0A0A0HGF7</accession>
<evidence type="ECO:0000313" key="5">
    <source>
        <dbReference type="EMBL" id="KGM86225.1"/>
    </source>
</evidence>
<evidence type="ECO:0000256" key="3">
    <source>
        <dbReference type="ARBA" id="ARBA00023239"/>
    </source>
</evidence>
<dbReference type="PANTHER" id="PTHR21221">
    <property type="entry name" value="UREIDOGLYCOLATE HYDROLASE"/>
    <property type="match status" value="1"/>
</dbReference>
<gene>
    <name evidence="5" type="ORF">rosmuc_03788</name>
</gene>
<dbReference type="STRING" id="215743.ROSMUCSMR3_02727"/>
<evidence type="ECO:0000256" key="1">
    <source>
        <dbReference type="ARBA" id="ARBA00011738"/>
    </source>
</evidence>
<comment type="caution">
    <text evidence="5">The sequence shown here is derived from an EMBL/GenBank/DDBJ whole genome shotgun (WGS) entry which is preliminary data.</text>
</comment>
<dbReference type="GO" id="GO:0004848">
    <property type="term" value="F:ureidoglycolate hydrolase activity"/>
    <property type="evidence" value="ECO:0007669"/>
    <property type="project" value="UniProtKB-EC"/>
</dbReference>
<dbReference type="Gene3D" id="2.60.120.480">
    <property type="entry name" value="Ureidoglycolate hydrolase"/>
    <property type="match status" value="1"/>
</dbReference>
<reference evidence="5 6" key="1">
    <citation type="submission" date="2013-01" db="EMBL/GenBank/DDBJ databases">
        <authorList>
            <person name="Fiebig A."/>
            <person name="Goeker M."/>
            <person name="Klenk H.-P.P."/>
        </authorList>
    </citation>
    <scope>NUCLEOTIDE SEQUENCE [LARGE SCALE GENOMIC DNA]</scope>
    <source>
        <strain evidence="5 6">DSM 17069</strain>
    </source>
</reference>
<dbReference type="InterPro" id="IPR024060">
    <property type="entry name" value="Ureidoglycolate_lyase_dom_sf"/>
</dbReference>
<dbReference type="Proteomes" id="UP000030021">
    <property type="component" value="Unassembled WGS sequence"/>
</dbReference>
<evidence type="ECO:0000313" key="6">
    <source>
        <dbReference type="Proteomes" id="UP000030021"/>
    </source>
</evidence>
<dbReference type="EC" id="3.5.1.116" evidence="5"/>
<dbReference type="eggNOG" id="COG3194">
    <property type="taxonomic scope" value="Bacteria"/>
</dbReference>
<dbReference type="InterPro" id="IPR047233">
    <property type="entry name" value="UAH_cupin"/>
</dbReference>
<dbReference type="Pfam" id="PF04115">
    <property type="entry name" value="Ureidogly_lyase"/>
    <property type="match status" value="1"/>
</dbReference>
<dbReference type="GO" id="GO:0050385">
    <property type="term" value="F:ureidoglycolate lyase activity"/>
    <property type="evidence" value="ECO:0007669"/>
    <property type="project" value="UniProtKB-EC"/>
</dbReference>
<dbReference type="HOGENOM" id="CLU_070848_1_0_5"/>
<organism evidence="5 6">
    <name type="scientific">Roseovarius mucosus DSM 17069</name>
    <dbReference type="NCBI Taxonomy" id="1288298"/>
    <lineage>
        <taxon>Bacteria</taxon>
        <taxon>Pseudomonadati</taxon>
        <taxon>Pseudomonadota</taxon>
        <taxon>Alphaproteobacteria</taxon>
        <taxon>Rhodobacterales</taxon>
        <taxon>Roseobacteraceae</taxon>
        <taxon>Roseovarius</taxon>
    </lineage>
</organism>
<dbReference type="PATRIC" id="fig|1288298.3.peg.3796"/>
<dbReference type="GO" id="GO:0006144">
    <property type="term" value="P:purine nucleobase metabolic process"/>
    <property type="evidence" value="ECO:0007669"/>
    <property type="project" value="UniProtKB-KW"/>
</dbReference>
<dbReference type="NCBIfam" id="NF009932">
    <property type="entry name" value="PRK13395.1"/>
    <property type="match status" value="1"/>
</dbReference>
<sequence>MTAPLIAQPLTAAAFAPYGDVLEVAGAPDRMINAGLCGRFHDRARLEFLDGRAGISLFDAEARHLPYMLDLMERHPLGSQAFIPLDGVPMLLCVAEDDNGRPATPRAYLSQPGQGVNLLRNVWHGVLAPIGRAGRYAVIDRIGPGDNLEEFYFDQPLTVEGPQP</sequence>
<keyword evidence="3" id="KW-0456">Lyase</keyword>
<dbReference type="InterPro" id="IPR007247">
    <property type="entry name" value="Ureidogly_lyase"/>
</dbReference>
<dbReference type="AlphaFoldDB" id="A0A0A0HGF7"/>
<dbReference type="SUPFAM" id="SSF51182">
    <property type="entry name" value="RmlC-like cupins"/>
    <property type="match status" value="1"/>
</dbReference>
<dbReference type="CDD" id="cd20298">
    <property type="entry name" value="cupin_UAH"/>
    <property type="match status" value="1"/>
</dbReference>
<dbReference type="EMBL" id="AONH01000020">
    <property type="protein sequence ID" value="KGM86225.1"/>
    <property type="molecule type" value="Genomic_DNA"/>
</dbReference>
<dbReference type="InterPro" id="IPR011051">
    <property type="entry name" value="RmlC_Cupin_sf"/>
</dbReference>
<keyword evidence="5" id="KW-0378">Hydrolase</keyword>
<dbReference type="PANTHER" id="PTHR21221:SF1">
    <property type="entry name" value="UREIDOGLYCOLATE LYASE"/>
    <property type="match status" value="1"/>
</dbReference>
<keyword evidence="2" id="KW-0659">Purine metabolism</keyword>
<name>A0A0A0HGF7_9RHOB</name>
<dbReference type="PIRSF" id="PIRSF017306">
    <property type="entry name" value="Ureidogly_hydro"/>
    <property type="match status" value="1"/>
</dbReference>
<dbReference type="OrthoDB" id="9804602at2"/>
<dbReference type="RefSeq" id="WP_037275154.1">
    <property type="nucleotide sequence ID" value="NZ_KN293984.1"/>
</dbReference>
<proteinExistence type="predicted"/>
<comment type="catalytic activity">
    <reaction evidence="4">
        <text>(S)-ureidoglycolate = urea + glyoxylate</text>
        <dbReference type="Rhea" id="RHEA:11304"/>
        <dbReference type="ChEBI" id="CHEBI:16199"/>
        <dbReference type="ChEBI" id="CHEBI:36655"/>
        <dbReference type="ChEBI" id="CHEBI:57296"/>
        <dbReference type="EC" id="4.3.2.3"/>
    </reaction>
</comment>
<dbReference type="GO" id="GO:0000256">
    <property type="term" value="P:allantoin catabolic process"/>
    <property type="evidence" value="ECO:0007669"/>
    <property type="project" value="InterPro"/>
</dbReference>
<evidence type="ECO:0000256" key="4">
    <source>
        <dbReference type="ARBA" id="ARBA00047684"/>
    </source>
</evidence>
<protein>
    <submittedName>
        <fullName evidence="5">Ureidoglycolate hydrolase</fullName>
        <ecNumber evidence="5">3.5.1.116</ecNumber>
    </submittedName>
</protein>
<evidence type="ECO:0000256" key="2">
    <source>
        <dbReference type="ARBA" id="ARBA00022631"/>
    </source>
</evidence>
<comment type="subunit">
    <text evidence="1">Homodimer.</text>
</comment>